<dbReference type="AlphaFoldDB" id="A0A3M7QZB7"/>
<organism evidence="1 2">
    <name type="scientific">Brachionus plicatilis</name>
    <name type="common">Marine rotifer</name>
    <name type="synonym">Brachionus muelleri</name>
    <dbReference type="NCBI Taxonomy" id="10195"/>
    <lineage>
        <taxon>Eukaryota</taxon>
        <taxon>Metazoa</taxon>
        <taxon>Spiralia</taxon>
        <taxon>Gnathifera</taxon>
        <taxon>Rotifera</taxon>
        <taxon>Eurotatoria</taxon>
        <taxon>Monogononta</taxon>
        <taxon>Pseudotrocha</taxon>
        <taxon>Ploima</taxon>
        <taxon>Brachionidae</taxon>
        <taxon>Brachionus</taxon>
    </lineage>
</organism>
<comment type="caution">
    <text evidence="1">The sequence shown here is derived from an EMBL/GenBank/DDBJ whole genome shotgun (WGS) entry which is preliminary data.</text>
</comment>
<gene>
    <name evidence="1" type="ORF">BpHYR1_004915</name>
</gene>
<keyword evidence="2" id="KW-1185">Reference proteome</keyword>
<reference evidence="1 2" key="1">
    <citation type="journal article" date="2018" name="Sci. Rep.">
        <title>Genomic signatures of local adaptation to the degree of environmental predictability in rotifers.</title>
        <authorList>
            <person name="Franch-Gras L."/>
            <person name="Hahn C."/>
            <person name="Garcia-Roger E.M."/>
            <person name="Carmona M.J."/>
            <person name="Serra M."/>
            <person name="Gomez A."/>
        </authorList>
    </citation>
    <scope>NUCLEOTIDE SEQUENCE [LARGE SCALE GENOMIC DNA]</scope>
    <source>
        <strain evidence="1">HYR1</strain>
    </source>
</reference>
<protein>
    <submittedName>
        <fullName evidence="1">Uncharacterized protein</fullName>
    </submittedName>
</protein>
<proteinExistence type="predicted"/>
<dbReference type="EMBL" id="REGN01004655">
    <property type="protein sequence ID" value="RNA16656.1"/>
    <property type="molecule type" value="Genomic_DNA"/>
</dbReference>
<dbReference type="Proteomes" id="UP000276133">
    <property type="component" value="Unassembled WGS sequence"/>
</dbReference>
<accession>A0A3M7QZB7</accession>
<evidence type="ECO:0000313" key="2">
    <source>
        <dbReference type="Proteomes" id="UP000276133"/>
    </source>
</evidence>
<evidence type="ECO:0000313" key="1">
    <source>
        <dbReference type="EMBL" id="RNA16656.1"/>
    </source>
</evidence>
<sequence length="317" mass="37085">MSTVDLNETPLENSYYSDEDTFHKVSTPYMQKKAKAWSKKKWQFLDKTDCLFLNSDNLNQIKLVETCLWNHKNNRTNNFESFFDKKDEGNFLPAEVVLDILSKSKCRKKIYDYFQLIQFHNCCTLLTNFYKPSDCDINICIVEDSNEEESDQIEKIAHGKNILFHFFVKTLNSVFQPIDEEELHDQKLVLYYCTICSLYPNLYTANQSSPIESCSSKSDISLSDSDTLNESGGLLRGYMTNFAEDLETTSEGLCDHIRELFSLKRQVFNEYQVKAMKRLLLKKSHPQLQGFTLNCRMSCLKGHCEFWNQEQKQKILK</sequence>
<name>A0A3M7QZB7_BRAPC</name>